<keyword evidence="5 6" id="KW-0472">Membrane</keyword>
<dbReference type="InterPro" id="IPR035906">
    <property type="entry name" value="MetI-like_sf"/>
</dbReference>
<feature type="region of interest" description="Disordered" evidence="7">
    <location>
        <begin position="1"/>
        <end position="21"/>
    </location>
</feature>
<protein>
    <submittedName>
        <fullName evidence="9">Multiple-sugar transport system permease YteP</fullName>
    </submittedName>
</protein>
<proteinExistence type="inferred from homology"/>
<evidence type="ECO:0000259" key="8">
    <source>
        <dbReference type="PROSITE" id="PS50928"/>
    </source>
</evidence>
<dbReference type="PROSITE" id="PS50928">
    <property type="entry name" value="ABC_TM1"/>
    <property type="match status" value="1"/>
</dbReference>
<evidence type="ECO:0000313" key="9">
    <source>
        <dbReference type="EMBL" id="GGD79113.1"/>
    </source>
</evidence>
<keyword evidence="10" id="KW-1185">Reference proteome</keyword>
<feature type="domain" description="ABC transmembrane type-1" evidence="8">
    <location>
        <begin position="95"/>
        <end position="310"/>
    </location>
</feature>
<dbReference type="AlphaFoldDB" id="A0A917DXC4"/>
<dbReference type="Pfam" id="PF00528">
    <property type="entry name" value="BPD_transp_1"/>
    <property type="match status" value="1"/>
</dbReference>
<dbReference type="Proteomes" id="UP000612456">
    <property type="component" value="Unassembled WGS sequence"/>
</dbReference>
<keyword evidence="3 6" id="KW-0812">Transmembrane</keyword>
<evidence type="ECO:0000256" key="2">
    <source>
        <dbReference type="ARBA" id="ARBA00022448"/>
    </source>
</evidence>
<comment type="subcellular location">
    <subcellularLocation>
        <location evidence="6">Cell membrane</location>
        <topology evidence="6">Multi-pass membrane protein</topology>
    </subcellularLocation>
    <subcellularLocation>
        <location evidence="1">Membrane</location>
        <topology evidence="1">Multi-pass membrane protein</topology>
    </subcellularLocation>
</comment>
<feature type="transmembrane region" description="Helical" evidence="6">
    <location>
        <begin position="99"/>
        <end position="120"/>
    </location>
</feature>
<feature type="transmembrane region" description="Helical" evidence="6">
    <location>
        <begin position="33"/>
        <end position="51"/>
    </location>
</feature>
<sequence>MVKMQSSSVIGTLSGPGSRPRNKLWKKVWKYRALYLMLIPGLVYYGIYVYGPMYGVIIAFKDYNFLKGITGSPWADPWYKYFKAFYDSPYFLPIMRNTLLISLYKLVWGMPPGIILAIMLNEVRNKAFKRVVQTISYLPHFLSTVIIYGLLIALLSQTDGLINQWIKSFTGEAIPFLTSTDWFRSLLVSSGIWQNVGWSAIIYLAAITGIDPTLYEAARSDGAGRLRMIWHITLPGIRNVILLLLVLRLGHVLDAGFEQIYIFYNVHVYPVADIIDTWVFRVGLEQMNFSLATAVGLFKTLIGIVLVVGANKLARRWEGSIW</sequence>
<keyword evidence="4 6" id="KW-1133">Transmembrane helix</keyword>
<feature type="compositionally biased region" description="Polar residues" evidence="7">
    <location>
        <begin position="1"/>
        <end position="11"/>
    </location>
</feature>
<dbReference type="SUPFAM" id="SSF161098">
    <property type="entry name" value="MetI-like"/>
    <property type="match status" value="1"/>
</dbReference>
<comment type="similarity">
    <text evidence="6">Belongs to the binding-protein-dependent transport system permease family.</text>
</comment>
<evidence type="ECO:0000256" key="6">
    <source>
        <dbReference type="RuleBase" id="RU363032"/>
    </source>
</evidence>
<keyword evidence="2 6" id="KW-0813">Transport</keyword>
<accession>A0A917DXC4</accession>
<dbReference type="Gene3D" id="1.10.3720.10">
    <property type="entry name" value="MetI-like"/>
    <property type="match status" value="1"/>
</dbReference>
<dbReference type="PANTHER" id="PTHR43496">
    <property type="entry name" value="PROTEIN LPLB"/>
    <property type="match status" value="1"/>
</dbReference>
<evidence type="ECO:0000256" key="3">
    <source>
        <dbReference type="ARBA" id="ARBA00022692"/>
    </source>
</evidence>
<evidence type="ECO:0000256" key="4">
    <source>
        <dbReference type="ARBA" id="ARBA00022989"/>
    </source>
</evidence>
<evidence type="ECO:0000256" key="7">
    <source>
        <dbReference type="SAM" id="MobiDB-lite"/>
    </source>
</evidence>
<dbReference type="GO" id="GO:0055085">
    <property type="term" value="P:transmembrane transport"/>
    <property type="evidence" value="ECO:0007669"/>
    <property type="project" value="InterPro"/>
</dbReference>
<reference evidence="9" key="1">
    <citation type="journal article" date="2014" name="Int. J. Syst. Evol. Microbiol.">
        <title>Complete genome sequence of Corynebacterium casei LMG S-19264T (=DSM 44701T), isolated from a smear-ripened cheese.</title>
        <authorList>
            <consortium name="US DOE Joint Genome Institute (JGI-PGF)"/>
            <person name="Walter F."/>
            <person name="Albersmeier A."/>
            <person name="Kalinowski J."/>
            <person name="Ruckert C."/>
        </authorList>
    </citation>
    <scope>NUCLEOTIDE SEQUENCE</scope>
    <source>
        <strain evidence="9">CGMCC 1.15178</strain>
    </source>
</reference>
<dbReference type="PANTHER" id="PTHR43496:SF1">
    <property type="entry name" value="POLYGALACTURONAN_RHAMNOGALACTURONAN TRANSPORT SYSTEM PERMEASE PROTEIN YTEP"/>
    <property type="match status" value="1"/>
</dbReference>
<evidence type="ECO:0000256" key="5">
    <source>
        <dbReference type="ARBA" id="ARBA00023136"/>
    </source>
</evidence>
<dbReference type="EMBL" id="BMHP01000003">
    <property type="protein sequence ID" value="GGD79113.1"/>
    <property type="molecule type" value="Genomic_DNA"/>
</dbReference>
<name>A0A917DXC4_9BACL</name>
<evidence type="ECO:0000256" key="1">
    <source>
        <dbReference type="ARBA" id="ARBA00004141"/>
    </source>
</evidence>
<dbReference type="GO" id="GO:0005886">
    <property type="term" value="C:plasma membrane"/>
    <property type="evidence" value="ECO:0007669"/>
    <property type="project" value="UniProtKB-SubCell"/>
</dbReference>
<reference evidence="9" key="2">
    <citation type="submission" date="2020-09" db="EMBL/GenBank/DDBJ databases">
        <authorList>
            <person name="Sun Q."/>
            <person name="Zhou Y."/>
        </authorList>
    </citation>
    <scope>NUCLEOTIDE SEQUENCE</scope>
    <source>
        <strain evidence="9">CGMCC 1.15178</strain>
    </source>
</reference>
<feature type="transmembrane region" description="Helical" evidence="6">
    <location>
        <begin position="289"/>
        <end position="310"/>
    </location>
</feature>
<gene>
    <name evidence="9" type="primary">yteP</name>
    <name evidence="9" type="ORF">GCM10010911_41480</name>
</gene>
<dbReference type="CDD" id="cd06261">
    <property type="entry name" value="TM_PBP2"/>
    <property type="match status" value="1"/>
</dbReference>
<organism evidence="9 10">
    <name type="scientific">Paenibacillus nasutitermitis</name>
    <dbReference type="NCBI Taxonomy" id="1652958"/>
    <lineage>
        <taxon>Bacteria</taxon>
        <taxon>Bacillati</taxon>
        <taxon>Bacillota</taxon>
        <taxon>Bacilli</taxon>
        <taxon>Bacillales</taxon>
        <taxon>Paenibacillaceae</taxon>
        <taxon>Paenibacillus</taxon>
    </lineage>
</organism>
<feature type="transmembrane region" description="Helical" evidence="6">
    <location>
        <begin position="141"/>
        <end position="162"/>
    </location>
</feature>
<evidence type="ECO:0000313" key="10">
    <source>
        <dbReference type="Proteomes" id="UP000612456"/>
    </source>
</evidence>
<dbReference type="InterPro" id="IPR000515">
    <property type="entry name" value="MetI-like"/>
</dbReference>
<feature type="transmembrane region" description="Helical" evidence="6">
    <location>
        <begin position="182"/>
        <end position="207"/>
    </location>
</feature>
<comment type="caution">
    <text evidence="9">The sequence shown here is derived from an EMBL/GenBank/DDBJ whole genome shotgun (WGS) entry which is preliminary data.</text>
</comment>
<feature type="transmembrane region" description="Helical" evidence="6">
    <location>
        <begin position="228"/>
        <end position="247"/>
    </location>
</feature>